<gene>
    <name evidence="1" type="ORF">FQ154_19385</name>
</gene>
<comment type="caution">
    <text evidence="1">The sequence shown here is derived from an EMBL/GenBank/DDBJ whole genome shotgun (WGS) entry which is preliminary data.</text>
</comment>
<evidence type="ECO:0000313" key="2">
    <source>
        <dbReference type="Proteomes" id="UP000323856"/>
    </source>
</evidence>
<dbReference type="EMBL" id="VOBL01000034">
    <property type="protein sequence ID" value="KAA0973166.1"/>
    <property type="molecule type" value="Genomic_DNA"/>
</dbReference>
<organism evidence="1 2">
    <name type="scientific">Paeniglutamicibacter gangotriensis</name>
    <dbReference type="NCBI Taxonomy" id="254787"/>
    <lineage>
        <taxon>Bacteria</taxon>
        <taxon>Bacillati</taxon>
        <taxon>Actinomycetota</taxon>
        <taxon>Actinomycetes</taxon>
        <taxon>Micrococcales</taxon>
        <taxon>Micrococcaceae</taxon>
        <taxon>Paeniglutamicibacter</taxon>
    </lineage>
</organism>
<reference evidence="1 2" key="1">
    <citation type="submission" date="2019-07" db="EMBL/GenBank/DDBJ databases">
        <title>Analysis of the biochemical properties, biological activity and biotechnological potential of siderophores and biosurfactants produced by Antarctic psychrotolerant bacteria.</title>
        <authorList>
            <person name="Styczynski M."/>
            <person name="Krucon T."/>
            <person name="Decewicz P."/>
            <person name="Dziewit L."/>
        </authorList>
    </citation>
    <scope>NUCLEOTIDE SEQUENCE [LARGE SCALE GENOMIC DNA]</scope>
    <source>
        <strain evidence="1 2">ANT_H27</strain>
    </source>
</reference>
<dbReference type="AlphaFoldDB" id="A0A5B0E3C2"/>
<dbReference type="RefSeq" id="WP_149621000.1">
    <property type="nucleotide sequence ID" value="NZ_VOBL01000034.1"/>
</dbReference>
<accession>A0A5B0E3C2</accession>
<name>A0A5B0E3C2_9MICC</name>
<sequence>MCGACARVAPDWAGPMVSGPIRRASIARFLTGMCHGVKVGTFPGGWTVSNCTGATRTAATFDELLDMVAPRCSALDWNVLDAVLMQCGGSARDEEFSDYLPKEAEAYEDPESVLTRSDLAPTHLRLAAFGLGLRALKPRNVAVAFPHRLVPFRLVAVDGVVQGSAPLHGLP</sequence>
<protein>
    <submittedName>
        <fullName evidence="1">Uncharacterized protein</fullName>
    </submittedName>
</protein>
<dbReference type="Proteomes" id="UP000323856">
    <property type="component" value="Unassembled WGS sequence"/>
</dbReference>
<evidence type="ECO:0000313" key="1">
    <source>
        <dbReference type="EMBL" id="KAA0973166.1"/>
    </source>
</evidence>
<proteinExistence type="predicted"/>
<dbReference type="OrthoDB" id="4423119at2"/>